<protein>
    <submittedName>
        <fullName evidence="1">Uncharacterized protein</fullName>
    </submittedName>
</protein>
<name>E7DQE9_9NOSO</name>
<sequence>MTNNLDQGEVITVCLVVTDGLSNSPSDVISLGLESELIAEDFKSSSIWRKSSTVDELLI</sequence>
<dbReference type="AlphaFoldDB" id="E7DQE9"/>
<reference evidence="1" key="1">
    <citation type="journal article" date="2011" name="Acta Physiol. Plant.">
        <title>An investigation on the genetic background of Nostoc flagelliforme by similarity analysis of its partial genomic DNA and phylogenetic comparison of deduced related species.</title>
        <authorList>
            <person name="Gao X."/>
            <person name="Liu K."/>
            <person name="Qiu B.S."/>
        </authorList>
    </citation>
    <scope>NUCLEOTIDE SEQUENCE</scope>
    <source>
        <strain evidence="1">Sunitezuoqi</strain>
    </source>
</reference>
<gene>
    <name evidence="1" type="ORF">Nfla_9603</name>
</gene>
<proteinExistence type="predicted"/>
<organism evidence="1">
    <name type="scientific">Nostoc flagelliforme str. Sunitezuoqi</name>
    <dbReference type="NCBI Taxonomy" id="676037"/>
    <lineage>
        <taxon>Bacteria</taxon>
        <taxon>Bacillati</taxon>
        <taxon>Cyanobacteriota</taxon>
        <taxon>Cyanophyceae</taxon>
        <taxon>Nostocales</taxon>
        <taxon>Nostocaceae</taxon>
        <taxon>Nostoc</taxon>
    </lineage>
</organism>
<evidence type="ECO:0000313" key="1">
    <source>
        <dbReference type="EMBL" id="ADO19307.1"/>
    </source>
</evidence>
<accession>E7DQE9</accession>
<dbReference type="EMBL" id="HQ291168">
    <property type="protein sequence ID" value="ADO19307.1"/>
    <property type="molecule type" value="Genomic_DNA"/>
</dbReference>